<feature type="binding site" evidence="11">
    <location>
        <position position="25"/>
    </location>
    <ligand>
        <name>[4Fe-4S] cluster</name>
        <dbReference type="ChEBI" id="CHEBI:49883"/>
        <label>1</label>
    </ligand>
</feature>
<dbReference type="InterPro" id="IPR024188">
    <property type="entry name" value="GltB"/>
</dbReference>
<dbReference type="PANTHER" id="PTHR43819">
    <property type="entry name" value="ARCHAEAL-TYPE GLUTAMATE SYNTHASE [NADPH]"/>
    <property type="match status" value="1"/>
</dbReference>
<dbReference type="GO" id="GO:0051539">
    <property type="term" value="F:4 iron, 4 sulfur cluster binding"/>
    <property type="evidence" value="ECO:0007669"/>
    <property type="project" value="UniProtKB-KW"/>
</dbReference>
<keyword evidence="7 11" id="KW-0411">Iron-sulfur</keyword>
<reference evidence="13" key="1">
    <citation type="submission" date="2015-07" db="EMBL/GenBank/DDBJ databases">
        <title>Draft Genome Sequences of Anaerolinea thermolimosa IMO-1, Bellilinea caldifistulae GOMI-1, Leptolinea tardivitalis YMTK-2, Levilinea saccharolytica KIBI-1,Longilinea arvoryzae KOME-1, Previously Described as Members of the Anaerolineaceae (Chloroflexi).</title>
        <authorList>
            <person name="Sekiguchi Y."/>
            <person name="Ohashi A."/>
            <person name="Matsuura N."/>
            <person name="Tourlousse M.D."/>
        </authorList>
    </citation>
    <scope>NUCLEOTIDE SEQUENCE [LARGE SCALE GENOMIC DNA]</scope>
    <source>
        <strain evidence="13">KOME-1</strain>
    </source>
</reference>
<name>A0A0S7BII6_9CHLR</name>
<proteinExistence type="inferred from homology"/>
<dbReference type="CDD" id="cd02808">
    <property type="entry name" value="GltS_FMN"/>
    <property type="match status" value="1"/>
</dbReference>
<feature type="binding site" evidence="11">
    <location>
        <position position="32"/>
    </location>
    <ligand>
        <name>[4Fe-4S] cluster</name>
        <dbReference type="ChEBI" id="CHEBI:49883"/>
        <label>2</label>
    </ligand>
</feature>
<dbReference type="RefSeq" id="WP_075073027.1">
    <property type="nucleotide sequence ID" value="NZ_DF967972.1"/>
</dbReference>
<sequence>MPIVGAFCVSINRETCVNARMPGKCATCADVCPHGVYALDLTSGEMNVQNFNACVGCRICAEFCPANAIRINPAEPEYFTRYPWTFSTVEEIHYKAQTGDYLLRGFGTAGQTPNFDMITVVPSQIASASPRDKYREECDMQVVIGEDTCEQPMVLKQPFLWPAMSFGALSKEAKLALAIAAAQTGIATNTGEGGLVPEEAWLARGFSDSKMARRAWEPGGYLIIQWSTGRWGVSADYLNAGDAVEVKIGQGAKPGMGGHLLGAKVTEEVSRVRGVPVGSDALSPCRYYDVQTLDDIKHMVAFIRDVTDNQRPILFKLGPSRPYADVAACIEAGADAISLDGLVGGTGCSPDVVTQGVGIPTIACIPPAVQALQDYGVHHKVKLIALGGIRNGLDAYKALALGADAVGFGSAAEIALGCRVCYACHKGNCPYGITSQKAEFRSRLDPVEGGQRLANFIHACSEEVKILTMLSGHVSIKELSPEDLRAMDLNTAALTGLKLVGYDRPLPIWENGYTAGKGGGNGHK</sequence>
<dbReference type="PANTHER" id="PTHR43819:SF1">
    <property type="entry name" value="ARCHAEAL-TYPE GLUTAMATE SYNTHASE [NADPH]"/>
    <property type="match status" value="1"/>
</dbReference>
<evidence type="ECO:0000256" key="7">
    <source>
        <dbReference type="ARBA" id="ARBA00023014"/>
    </source>
</evidence>
<dbReference type="GO" id="GO:0046872">
    <property type="term" value="F:metal ion binding"/>
    <property type="evidence" value="ECO:0007669"/>
    <property type="project" value="UniProtKB-KW"/>
</dbReference>
<dbReference type="EMBL" id="DF967972">
    <property type="protein sequence ID" value="GAP13707.1"/>
    <property type="molecule type" value="Genomic_DNA"/>
</dbReference>
<dbReference type="SUPFAM" id="SSF54862">
    <property type="entry name" value="4Fe-4S ferredoxins"/>
    <property type="match status" value="1"/>
</dbReference>
<organism evidence="13">
    <name type="scientific">Longilinea arvoryzae</name>
    <dbReference type="NCBI Taxonomy" id="360412"/>
    <lineage>
        <taxon>Bacteria</taxon>
        <taxon>Bacillati</taxon>
        <taxon>Chloroflexota</taxon>
        <taxon>Anaerolineae</taxon>
        <taxon>Anaerolineales</taxon>
        <taxon>Anaerolineaceae</taxon>
        <taxon>Longilinea</taxon>
    </lineage>
</organism>
<dbReference type="GO" id="GO:0004355">
    <property type="term" value="F:glutamate synthase (NADPH) activity"/>
    <property type="evidence" value="ECO:0007669"/>
    <property type="project" value="UniProtKB-EC"/>
</dbReference>
<feature type="binding site" evidence="11">
    <location>
        <position position="54"/>
    </location>
    <ligand>
        <name>[4Fe-4S] cluster</name>
        <dbReference type="ChEBI" id="CHEBI:49883"/>
        <label>2</label>
    </ligand>
</feature>
<accession>A0A0S7BII6</accession>
<dbReference type="SUPFAM" id="SSF51395">
    <property type="entry name" value="FMN-linked oxidoreductases"/>
    <property type="match status" value="1"/>
</dbReference>
<dbReference type="STRING" id="360412.LARV_01462"/>
<evidence type="ECO:0000256" key="1">
    <source>
        <dbReference type="ARBA" id="ARBA00009716"/>
    </source>
</evidence>
<feature type="binding site" evidence="11">
    <location>
        <position position="57"/>
    </location>
    <ligand>
        <name>[4Fe-4S] cluster</name>
        <dbReference type="ChEBI" id="CHEBI:49883"/>
        <label>2</label>
    </ligand>
</feature>
<evidence type="ECO:0000259" key="12">
    <source>
        <dbReference type="PROSITE" id="PS51379"/>
    </source>
</evidence>
<keyword evidence="11" id="KW-0004">4Fe-4S</keyword>
<feature type="domain" description="4Fe-4S ferredoxin-type" evidence="12">
    <location>
        <begin position="44"/>
        <end position="74"/>
    </location>
</feature>
<dbReference type="OrthoDB" id="9758182at2"/>
<gene>
    <name evidence="13" type="ORF">LARV_01462</name>
</gene>
<comment type="catalytic activity">
    <reaction evidence="9">
        <text>2 L-glutamate + NADP(+) = L-glutamine + 2-oxoglutarate + NADPH + H(+)</text>
        <dbReference type="Rhea" id="RHEA:15501"/>
        <dbReference type="ChEBI" id="CHEBI:15378"/>
        <dbReference type="ChEBI" id="CHEBI:16810"/>
        <dbReference type="ChEBI" id="CHEBI:29985"/>
        <dbReference type="ChEBI" id="CHEBI:57783"/>
        <dbReference type="ChEBI" id="CHEBI:58349"/>
        <dbReference type="ChEBI" id="CHEBI:58359"/>
        <dbReference type="EC" id="1.4.1.13"/>
    </reaction>
</comment>
<dbReference type="Gene3D" id="3.20.20.70">
    <property type="entry name" value="Aldolase class I"/>
    <property type="match status" value="1"/>
</dbReference>
<evidence type="ECO:0000256" key="9">
    <source>
        <dbReference type="ARBA" id="ARBA00048151"/>
    </source>
</evidence>
<feature type="binding site" evidence="11">
    <location>
        <position position="28"/>
    </location>
    <ligand>
        <name>[4Fe-4S] cluster</name>
        <dbReference type="ChEBI" id="CHEBI:49883"/>
        <label>1</label>
    </ligand>
</feature>
<evidence type="ECO:0000313" key="14">
    <source>
        <dbReference type="Proteomes" id="UP000055060"/>
    </source>
</evidence>
<feature type="binding site" evidence="11">
    <location>
        <position position="60"/>
    </location>
    <ligand>
        <name>[4Fe-4S] cluster</name>
        <dbReference type="ChEBI" id="CHEBI:49883"/>
        <label>2</label>
    </ligand>
</feature>
<keyword evidence="8" id="KW-0314">Glutamate biosynthesis</keyword>
<dbReference type="Proteomes" id="UP000055060">
    <property type="component" value="Unassembled WGS sequence"/>
</dbReference>
<dbReference type="PIRSF" id="PIRSF500061">
    <property type="entry name" value="GOGAT_lg2_archl"/>
    <property type="match status" value="1"/>
</dbReference>
<feature type="binding site" evidence="11">
    <location>
        <position position="64"/>
    </location>
    <ligand>
        <name>[4Fe-4S] cluster</name>
        <dbReference type="ChEBI" id="CHEBI:49883"/>
        <label>1</label>
    </ligand>
</feature>
<dbReference type="InterPro" id="IPR002932">
    <property type="entry name" value="Glu_synthdom"/>
</dbReference>
<dbReference type="PROSITE" id="PS51379">
    <property type="entry name" value="4FE4S_FER_2"/>
    <property type="match status" value="1"/>
</dbReference>
<protein>
    <recommendedName>
        <fullName evidence="2">glutamate synthase (NADPH)</fullName>
        <ecNumber evidence="2">1.4.1.13</ecNumber>
    </recommendedName>
</protein>
<evidence type="ECO:0000256" key="8">
    <source>
        <dbReference type="ARBA" id="ARBA00023164"/>
    </source>
</evidence>
<evidence type="ECO:0000313" key="13">
    <source>
        <dbReference type="EMBL" id="GAP13707.1"/>
    </source>
</evidence>
<keyword evidence="4 11" id="KW-0479">Metal-binding</keyword>
<keyword evidence="5" id="KW-0560">Oxidoreductase</keyword>
<evidence type="ECO:0000256" key="11">
    <source>
        <dbReference type="PIRSR" id="PIRSR006429-1"/>
    </source>
</evidence>
<dbReference type="PIRSF" id="PIRSF006429">
    <property type="entry name" value="GOGAT_lg_2"/>
    <property type="match status" value="1"/>
</dbReference>
<dbReference type="AlphaFoldDB" id="A0A0S7BII6"/>
<evidence type="ECO:0000256" key="5">
    <source>
        <dbReference type="ARBA" id="ARBA00023002"/>
    </source>
</evidence>
<comment type="similarity">
    <text evidence="1 10">Belongs to the glutamate synthase family.</text>
</comment>
<dbReference type="InterPro" id="IPR017900">
    <property type="entry name" value="4Fe4S_Fe_S_CS"/>
</dbReference>
<dbReference type="EC" id="1.4.1.13" evidence="2"/>
<dbReference type="InterPro" id="IPR043578">
    <property type="entry name" value="GltB_archl_type"/>
</dbReference>
<evidence type="ECO:0000256" key="4">
    <source>
        <dbReference type="ARBA" id="ARBA00022723"/>
    </source>
</evidence>
<feature type="binding site" evidence="11">
    <location>
        <position position="16"/>
    </location>
    <ligand>
        <name>[4Fe-4S] cluster</name>
        <dbReference type="ChEBI" id="CHEBI:49883"/>
        <label>1</label>
    </ligand>
</feature>
<evidence type="ECO:0000256" key="6">
    <source>
        <dbReference type="ARBA" id="ARBA00023004"/>
    </source>
</evidence>
<dbReference type="GO" id="GO:0006537">
    <property type="term" value="P:glutamate biosynthetic process"/>
    <property type="evidence" value="ECO:0007669"/>
    <property type="project" value="UniProtKB-KW"/>
</dbReference>
<dbReference type="Pfam" id="PF01645">
    <property type="entry name" value="Glu_synthase"/>
    <property type="match status" value="1"/>
</dbReference>
<keyword evidence="6 11" id="KW-0408">Iron</keyword>
<evidence type="ECO:0000256" key="2">
    <source>
        <dbReference type="ARBA" id="ARBA00012079"/>
    </source>
</evidence>
<keyword evidence="3" id="KW-0028">Amino-acid biosynthesis</keyword>
<evidence type="ECO:0000256" key="10">
    <source>
        <dbReference type="PIRNR" id="PIRNR006429"/>
    </source>
</evidence>
<dbReference type="PROSITE" id="PS00198">
    <property type="entry name" value="4FE4S_FER_1"/>
    <property type="match status" value="1"/>
</dbReference>
<dbReference type="InterPro" id="IPR013785">
    <property type="entry name" value="Aldolase_TIM"/>
</dbReference>
<dbReference type="InterPro" id="IPR017896">
    <property type="entry name" value="4Fe4S_Fe-S-bd"/>
</dbReference>
<dbReference type="Gene3D" id="3.30.70.20">
    <property type="match status" value="1"/>
</dbReference>
<dbReference type="Pfam" id="PF13187">
    <property type="entry name" value="Fer4_9"/>
    <property type="match status" value="1"/>
</dbReference>
<evidence type="ECO:0000256" key="3">
    <source>
        <dbReference type="ARBA" id="ARBA00022605"/>
    </source>
</evidence>
<keyword evidence="14" id="KW-1185">Reference proteome</keyword>